<keyword evidence="1" id="KW-0472">Membrane</keyword>
<evidence type="ECO:0000256" key="1">
    <source>
        <dbReference type="SAM" id="Phobius"/>
    </source>
</evidence>
<gene>
    <name evidence="2" type="ORF">SAMN04488028_105200</name>
</gene>
<keyword evidence="1" id="KW-1133">Transmembrane helix</keyword>
<sequence>METSENVKIPIWFWVVMILMLLWNLMGVGSFLYHALISDEALQAMPEAERDLYAKYPAWTYVAFALAVLGGTLGSIGLLLRASWSRMVLLVSLVAIVVQMYHSLFIAKSTEVYGPGAVVMPIMVVLVAVFLVWLAGYAQKRGWV</sequence>
<evidence type="ECO:0000313" key="3">
    <source>
        <dbReference type="Proteomes" id="UP000184474"/>
    </source>
</evidence>
<dbReference type="Proteomes" id="UP000184474">
    <property type="component" value="Unassembled WGS sequence"/>
</dbReference>
<feature type="transmembrane region" description="Helical" evidence="1">
    <location>
        <begin position="56"/>
        <end position="80"/>
    </location>
</feature>
<feature type="transmembrane region" description="Helical" evidence="1">
    <location>
        <begin position="87"/>
        <end position="106"/>
    </location>
</feature>
<keyword evidence="3" id="KW-1185">Reference proteome</keyword>
<keyword evidence="1" id="KW-0812">Transmembrane</keyword>
<name>A0A1M6SY35_REIAG</name>
<evidence type="ECO:0000313" key="2">
    <source>
        <dbReference type="EMBL" id="SHK49557.1"/>
    </source>
</evidence>
<dbReference type="EMBL" id="FRAA01000005">
    <property type="protein sequence ID" value="SHK49557.1"/>
    <property type="molecule type" value="Genomic_DNA"/>
</dbReference>
<reference evidence="3" key="1">
    <citation type="submission" date="2016-11" db="EMBL/GenBank/DDBJ databases">
        <authorList>
            <person name="Varghese N."/>
            <person name="Submissions S."/>
        </authorList>
    </citation>
    <scope>NUCLEOTIDE SEQUENCE [LARGE SCALE GENOMIC DNA]</scope>
    <source>
        <strain evidence="3">DSM 26134</strain>
    </source>
</reference>
<evidence type="ECO:0008006" key="4">
    <source>
        <dbReference type="Google" id="ProtNLM"/>
    </source>
</evidence>
<accession>A0A1M6SY35</accession>
<protein>
    <recommendedName>
        <fullName evidence="4">Sugar transporter</fullName>
    </recommendedName>
</protein>
<organism evidence="2 3">
    <name type="scientific">Reichenbachiella agariperforans</name>
    <dbReference type="NCBI Taxonomy" id="156994"/>
    <lineage>
        <taxon>Bacteria</taxon>
        <taxon>Pseudomonadati</taxon>
        <taxon>Bacteroidota</taxon>
        <taxon>Cytophagia</taxon>
        <taxon>Cytophagales</taxon>
        <taxon>Reichenbachiellaceae</taxon>
        <taxon>Reichenbachiella</taxon>
    </lineage>
</organism>
<feature type="transmembrane region" description="Helical" evidence="1">
    <location>
        <begin position="118"/>
        <end position="138"/>
    </location>
</feature>
<feature type="transmembrane region" description="Helical" evidence="1">
    <location>
        <begin position="12"/>
        <end position="36"/>
    </location>
</feature>
<proteinExistence type="predicted"/>
<dbReference type="RefSeq" id="WP_073123360.1">
    <property type="nucleotide sequence ID" value="NZ_FRAA01000005.1"/>
</dbReference>
<dbReference type="AlphaFoldDB" id="A0A1M6SY35"/>